<gene>
    <name evidence="2" type="ORF">Plil01_000170000</name>
</gene>
<sequence length="224" mass="25211">MNVLDADEPEVLHAVFSFLDEWEAESKATSETTSSQAAQPTAPPIKRPRSRRGQDLQKQELLRLREEVPVLERRLKSLQSARARHEAANCDASRVIALAARELRAGRPDPANGNLLLVWKEMAKRYQRLRKEAGNENRALRNHIAHQLRTIESLQKLVGVFIFHVACFTSGTPANVVLATEIHLASDKYFLGTCISPFEQNFKPCGSEHIGIPQHFAYKPGLRD</sequence>
<evidence type="ECO:0000313" key="3">
    <source>
        <dbReference type="Proteomes" id="UP001165083"/>
    </source>
</evidence>
<keyword evidence="3" id="KW-1185">Reference proteome</keyword>
<reference evidence="2" key="1">
    <citation type="submission" date="2023-04" db="EMBL/GenBank/DDBJ databases">
        <title>Phytophthora lilii NBRC 32176.</title>
        <authorList>
            <person name="Ichikawa N."/>
            <person name="Sato H."/>
            <person name="Tonouchi N."/>
        </authorList>
    </citation>
    <scope>NUCLEOTIDE SEQUENCE</scope>
    <source>
        <strain evidence="2">NBRC 32176</strain>
    </source>
</reference>
<dbReference type="AlphaFoldDB" id="A0A9W6TAP8"/>
<protein>
    <submittedName>
        <fullName evidence="2">Unnamed protein product</fullName>
    </submittedName>
</protein>
<evidence type="ECO:0000256" key="1">
    <source>
        <dbReference type="SAM" id="MobiDB-lite"/>
    </source>
</evidence>
<feature type="region of interest" description="Disordered" evidence="1">
    <location>
        <begin position="26"/>
        <end position="57"/>
    </location>
</feature>
<feature type="compositionally biased region" description="Low complexity" evidence="1">
    <location>
        <begin position="27"/>
        <end position="40"/>
    </location>
</feature>
<proteinExistence type="predicted"/>
<dbReference type="EMBL" id="BSXW01000058">
    <property type="protein sequence ID" value="GMF10945.1"/>
    <property type="molecule type" value="Genomic_DNA"/>
</dbReference>
<name>A0A9W6TAP8_9STRA</name>
<dbReference type="Proteomes" id="UP001165083">
    <property type="component" value="Unassembled WGS sequence"/>
</dbReference>
<organism evidence="2 3">
    <name type="scientific">Phytophthora lilii</name>
    <dbReference type="NCBI Taxonomy" id="2077276"/>
    <lineage>
        <taxon>Eukaryota</taxon>
        <taxon>Sar</taxon>
        <taxon>Stramenopiles</taxon>
        <taxon>Oomycota</taxon>
        <taxon>Peronosporomycetes</taxon>
        <taxon>Peronosporales</taxon>
        <taxon>Peronosporaceae</taxon>
        <taxon>Phytophthora</taxon>
    </lineage>
</organism>
<evidence type="ECO:0000313" key="2">
    <source>
        <dbReference type="EMBL" id="GMF10945.1"/>
    </source>
</evidence>
<comment type="caution">
    <text evidence="2">The sequence shown here is derived from an EMBL/GenBank/DDBJ whole genome shotgun (WGS) entry which is preliminary data.</text>
</comment>
<accession>A0A9W6TAP8</accession>